<accession>W6YNA5</accession>
<evidence type="ECO:0000313" key="1">
    <source>
        <dbReference type="EMBL" id="EUC32921.1"/>
    </source>
</evidence>
<proteinExistence type="predicted"/>
<dbReference type="Proteomes" id="UP000053841">
    <property type="component" value="Unassembled WGS sequence"/>
</dbReference>
<dbReference type="AlphaFoldDB" id="W6YNA5"/>
<dbReference type="HOGENOM" id="CLU_2677677_0_0_1"/>
<name>W6YNA5_COCC2</name>
<sequence>KRRILRKYIFTCRLVPVGRSKLYLNSNKSNQDIQSSILELDKQHPSYSPPTRQPEATLHESSIMYRSLTQFAYSY</sequence>
<evidence type="ECO:0000313" key="2">
    <source>
        <dbReference type="Proteomes" id="UP000053841"/>
    </source>
</evidence>
<dbReference type="KEGG" id="bze:COCCADRAFT_97441"/>
<reference evidence="1 2" key="1">
    <citation type="journal article" date="2013" name="PLoS Genet.">
        <title>Comparative genome structure, secondary metabolite, and effector coding capacity across Cochliobolus pathogens.</title>
        <authorList>
            <person name="Condon B.J."/>
            <person name="Leng Y."/>
            <person name="Wu D."/>
            <person name="Bushley K.E."/>
            <person name="Ohm R.A."/>
            <person name="Otillar R."/>
            <person name="Martin J."/>
            <person name="Schackwitz W."/>
            <person name="Grimwood J."/>
            <person name="MohdZainudin N."/>
            <person name="Xue C."/>
            <person name="Wang R."/>
            <person name="Manning V.A."/>
            <person name="Dhillon B."/>
            <person name="Tu Z.J."/>
            <person name="Steffenson B.J."/>
            <person name="Salamov A."/>
            <person name="Sun H."/>
            <person name="Lowry S."/>
            <person name="LaButti K."/>
            <person name="Han J."/>
            <person name="Copeland A."/>
            <person name="Lindquist E."/>
            <person name="Barry K."/>
            <person name="Schmutz J."/>
            <person name="Baker S.E."/>
            <person name="Ciuffetti L.M."/>
            <person name="Grigoriev I.V."/>
            <person name="Zhong S."/>
            <person name="Turgeon B.G."/>
        </authorList>
    </citation>
    <scope>NUCLEOTIDE SEQUENCE [LARGE SCALE GENOMIC DNA]</scope>
    <source>
        <strain evidence="1 2">26-R-13</strain>
    </source>
</reference>
<keyword evidence="2" id="KW-1185">Reference proteome</keyword>
<feature type="non-terminal residue" evidence="1">
    <location>
        <position position="1"/>
    </location>
</feature>
<gene>
    <name evidence="1" type="ORF">COCCADRAFT_97441</name>
</gene>
<dbReference type="RefSeq" id="XP_007712768.1">
    <property type="nucleotide sequence ID" value="XM_007714578.1"/>
</dbReference>
<organism evidence="1 2">
    <name type="scientific">Cochliobolus carbonum (strain 26-R-13)</name>
    <name type="common">Maize leaf spot fungus</name>
    <name type="synonym">Bipolaris zeicola</name>
    <dbReference type="NCBI Taxonomy" id="930089"/>
    <lineage>
        <taxon>Eukaryota</taxon>
        <taxon>Fungi</taxon>
        <taxon>Dikarya</taxon>
        <taxon>Ascomycota</taxon>
        <taxon>Pezizomycotina</taxon>
        <taxon>Dothideomycetes</taxon>
        <taxon>Pleosporomycetidae</taxon>
        <taxon>Pleosporales</taxon>
        <taxon>Pleosporineae</taxon>
        <taxon>Pleosporaceae</taxon>
        <taxon>Bipolaris</taxon>
    </lineage>
</organism>
<protein>
    <submittedName>
        <fullName evidence="1">Uncharacterized protein</fullName>
    </submittedName>
</protein>
<dbReference type="GeneID" id="19154379"/>
<dbReference type="EMBL" id="KI964621">
    <property type="protein sequence ID" value="EUC32921.1"/>
    <property type="molecule type" value="Genomic_DNA"/>
</dbReference>